<dbReference type="SUPFAM" id="SSF63829">
    <property type="entry name" value="Calcium-dependent phosphotriesterase"/>
    <property type="match status" value="1"/>
</dbReference>
<protein>
    <recommendedName>
        <fullName evidence="3">Tripartite motif-containing protein 2</fullName>
    </recommendedName>
</protein>
<dbReference type="AlphaFoldDB" id="A0A8W8INJ6"/>
<dbReference type="GO" id="GO:0000209">
    <property type="term" value="P:protein polyubiquitination"/>
    <property type="evidence" value="ECO:0007669"/>
    <property type="project" value="TreeGrafter"/>
</dbReference>
<dbReference type="Proteomes" id="UP000005408">
    <property type="component" value="Unassembled WGS sequence"/>
</dbReference>
<keyword evidence="2" id="KW-1185">Reference proteome</keyword>
<dbReference type="GO" id="GO:0061630">
    <property type="term" value="F:ubiquitin protein ligase activity"/>
    <property type="evidence" value="ECO:0007669"/>
    <property type="project" value="TreeGrafter"/>
</dbReference>
<evidence type="ECO:0008006" key="3">
    <source>
        <dbReference type="Google" id="ProtNLM"/>
    </source>
</evidence>
<evidence type="ECO:0000313" key="2">
    <source>
        <dbReference type="Proteomes" id="UP000005408"/>
    </source>
</evidence>
<accession>A0A8W8INJ6</accession>
<dbReference type="Gene3D" id="2.120.10.30">
    <property type="entry name" value="TolB, C-terminal domain"/>
    <property type="match status" value="1"/>
</dbReference>
<reference evidence="1" key="1">
    <citation type="submission" date="2022-08" db="UniProtKB">
        <authorList>
            <consortium name="EnsemblMetazoa"/>
        </authorList>
    </citation>
    <scope>IDENTIFICATION</scope>
    <source>
        <strain evidence="1">05x7-T-G4-1.051#20</strain>
    </source>
</reference>
<name>A0A8W8INJ6_MAGGI</name>
<dbReference type="GO" id="GO:0008270">
    <property type="term" value="F:zinc ion binding"/>
    <property type="evidence" value="ECO:0007669"/>
    <property type="project" value="UniProtKB-KW"/>
</dbReference>
<dbReference type="EnsemblMetazoa" id="G14972.1">
    <property type="protein sequence ID" value="G14972.1:cds"/>
    <property type="gene ID" value="G14972"/>
</dbReference>
<organism evidence="1 2">
    <name type="scientific">Magallana gigas</name>
    <name type="common">Pacific oyster</name>
    <name type="synonym">Crassostrea gigas</name>
    <dbReference type="NCBI Taxonomy" id="29159"/>
    <lineage>
        <taxon>Eukaryota</taxon>
        <taxon>Metazoa</taxon>
        <taxon>Spiralia</taxon>
        <taxon>Lophotrochozoa</taxon>
        <taxon>Mollusca</taxon>
        <taxon>Bivalvia</taxon>
        <taxon>Autobranchia</taxon>
        <taxon>Pteriomorphia</taxon>
        <taxon>Ostreida</taxon>
        <taxon>Ostreoidea</taxon>
        <taxon>Ostreidae</taxon>
        <taxon>Magallana</taxon>
    </lineage>
</organism>
<dbReference type="GO" id="GO:0043161">
    <property type="term" value="P:proteasome-mediated ubiquitin-dependent protein catabolic process"/>
    <property type="evidence" value="ECO:0007669"/>
    <property type="project" value="TreeGrafter"/>
</dbReference>
<evidence type="ECO:0000313" key="1">
    <source>
        <dbReference type="EnsemblMetazoa" id="G14972.1:cds"/>
    </source>
</evidence>
<sequence length="310" mass="35245">MFHRGAWLHSFEKFNEKNEVIERPDYTRSISVAVSDQDFKPTNVKGHISHLHWSKTGDIWASNDRGNVGLIDHSGNGKRLIKTCPTYSGHFALATIDNEEHIYWVHNEEKNIGTDSKDEPVAQTGDWEPISIFYSTNEQMFYVGKVMQNDAKITRYNNYMVKKNDIHYIRKHGKCGEKINFRYPAYLVTNINGDLCVSDYHECVIVVGNDKKIRFTYTGSGQRGFSPYGICTDSRGHILIVDSSSKCIHILTEEGTCNQTINISDNFRFPRGLCIDNNGHCFVGTYGSIVVYNYLSNDRSVTLGTAESDK</sequence>
<dbReference type="InterPro" id="IPR011042">
    <property type="entry name" value="6-blade_b-propeller_TolB-like"/>
</dbReference>
<dbReference type="PANTHER" id="PTHR24104:SF25">
    <property type="entry name" value="PROTEIN LIN-41"/>
    <property type="match status" value="1"/>
</dbReference>
<dbReference type="PANTHER" id="PTHR24104">
    <property type="entry name" value="E3 UBIQUITIN-PROTEIN LIGASE NHLRC1-RELATED"/>
    <property type="match status" value="1"/>
</dbReference>
<proteinExistence type="predicted"/>
<dbReference type="InterPro" id="IPR050952">
    <property type="entry name" value="TRIM-NHL_E3_ligases"/>
</dbReference>